<accession>A0A8J5XEF7</accession>
<dbReference type="InterPro" id="IPR011013">
    <property type="entry name" value="Gal_mutarotase_sf_dom"/>
</dbReference>
<dbReference type="PROSITE" id="PS00608">
    <property type="entry name" value="GLYCOSYL_HYDROL_F2_2"/>
    <property type="match status" value="1"/>
</dbReference>
<proteinExistence type="inferred from homology"/>
<dbReference type="OrthoDB" id="408320at2759"/>
<comment type="caution">
    <text evidence="8">The sequence shown here is derived from an EMBL/GenBank/DDBJ whole genome shotgun (WGS) entry which is preliminary data.</text>
</comment>
<dbReference type="GO" id="GO:0030246">
    <property type="term" value="F:carbohydrate binding"/>
    <property type="evidence" value="ECO:0007669"/>
    <property type="project" value="InterPro"/>
</dbReference>
<dbReference type="InterPro" id="IPR008979">
    <property type="entry name" value="Galactose-bd-like_sf"/>
</dbReference>
<dbReference type="InterPro" id="IPR017853">
    <property type="entry name" value="GH"/>
</dbReference>
<dbReference type="InterPro" id="IPR032312">
    <property type="entry name" value="LacZ_4"/>
</dbReference>
<dbReference type="Proteomes" id="UP000751190">
    <property type="component" value="Unassembled WGS sequence"/>
</dbReference>
<evidence type="ECO:0000313" key="9">
    <source>
        <dbReference type="Proteomes" id="UP000751190"/>
    </source>
</evidence>
<dbReference type="InterPro" id="IPR023230">
    <property type="entry name" value="Glyco_hydro_2_CS"/>
</dbReference>
<comment type="similarity">
    <text evidence="2">Belongs to the glycosyl hydrolase 2 family.</text>
</comment>
<feature type="domain" description="Beta galactosidase small chain/" evidence="7">
    <location>
        <begin position="977"/>
        <end position="1307"/>
    </location>
</feature>
<dbReference type="InterPro" id="IPR006104">
    <property type="entry name" value="Glyco_hydro_2_N"/>
</dbReference>
<dbReference type="PRINTS" id="PR00132">
    <property type="entry name" value="GLHYDRLASE2"/>
</dbReference>
<dbReference type="InterPro" id="IPR050347">
    <property type="entry name" value="Bact_Beta-galactosidase"/>
</dbReference>
<gene>
    <name evidence="8" type="ORF">KFE25_010482</name>
</gene>
<evidence type="ECO:0000256" key="3">
    <source>
        <dbReference type="ARBA" id="ARBA00012756"/>
    </source>
</evidence>
<dbReference type="InterPro" id="IPR004199">
    <property type="entry name" value="B-gal_small/dom_5"/>
</dbReference>
<comment type="catalytic activity">
    <reaction evidence="1">
        <text>Hydrolysis of terminal non-reducing beta-D-galactose residues in beta-D-galactosides.</text>
        <dbReference type="EC" id="3.2.1.23"/>
    </reaction>
</comment>
<dbReference type="GO" id="GO:0004565">
    <property type="term" value="F:beta-galactosidase activity"/>
    <property type="evidence" value="ECO:0007669"/>
    <property type="project" value="UniProtKB-EC"/>
</dbReference>
<dbReference type="InterPro" id="IPR023232">
    <property type="entry name" value="Glyco_hydro_2_AS"/>
</dbReference>
<dbReference type="Gene3D" id="2.60.40.10">
    <property type="entry name" value="Immunoglobulins"/>
    <property type="match status" value="2"/>
</dbReference>
<protein>
    <recommendedName>
        <fullName evidence="3">beta-galactosidase</fullName>
        <ecNumber evidence="3">3.2.1.23</ecNumber>
    </recommendedName>
    <alternativeName>
        <fullName evidence="6">Lactase</fullName>
    </alternativeName>
</protein>
<evidence type="ECO:0000313" key="8">
    <source>
        <dbReference type="EMBL" id="KAG8461295.1"/>
    </source>
</evidence>
<name>A0A8J5XEF7_DIALT</name>
<evidence type="ECO:0000256" key="2">
    <source>
        <dbReference type="ARBA" id="ARBA00007401"/>
    </source>
</evidence>
<keyword evidence="4" id="KW-0378">Hydrolase</keyword>
<keyword evidence="5" id="KW-0326">Glycosidase</keyword>
<dbReference type="Pfam" id="PF02837">
    <property type="entry name" value="Glyco_hydro_2_N"/>
    <property type="match status" value="1"/>
</dbReference>
<dbReference type="EC" id="3.2.1.23" evidence="3"/>
<dbReference type="SUPFAM" id="SSF49785">
    <property type="entry name" value="Galactose-binding domain-like"/>
    <property type="match status" value="1"/>
</dbReference>
<dbReference type="Pfam" id="PF02836">
    <property type="entry name" value="Glyco_hydro_2_C"/>
    <property type="match status" value="1"/>
</dbReference>
<dbReference type="PANTHER" id="PTHR46323">
    <property type="entry name" value="BETA-GALACTOSIDASE"/>
    <property type="match status" value="1"/>
</dbReference>
<dbReference type="OMA" id="WASAMLD"/>
<dbReference type="SUPFAM" id="SSF74650">
    <property type="entry name" value="Galactose mutarotase-like"/>
    <property type="match status" value="1"/>
</dbReference>
<dbReference type="InterPro" id="IPR006103">
    <property type="entry name" value="Glyco_hydro_2_cat"/>
</dbReference>
<reference evidence="8" key="1">
    <citation type="submission" date="2021-05" db="EMBL/GenBank/DDBJ databases">
        <title>The genome of the haptophyte Pavlova lutheri (Diacronema luteri, Pavlovales) - a model for lipid biosynthesis in eukaryotic algae.</title>
        <authorList>
            <person name="Hulatt C.J."/>
            <person name="Posewitz M.C."/>
        </authorList>
    </citation>
    <scope>NUCLEOTIDE SEQUENCE</scope>
    <source>
        <strain evidence="8">NIVA-4/92</strain>
    </source>
</reference>
<dbReference type="InterPro" id="IPR036156">
    <property type="entry name" value="Beta-gal/glucu_dom_sf"/>
</dbReference>
<dbReference type="Pfam" id="PF02929">
    <property type="entry name" value="Bgal_small_N"/>
    <property type="match status" value="1"/>
</dbReference>
<keyword evidence="9" id="KW-1185">Reference proteome</keyword>
<dbReference type="InterPro" id="IPR014718">
    <property type="entry name" value="GH-type_carb-bd"/>
</dbReference>
<dbReference type="Gene3D" id="2.70.98.10">
    <property type="match status" value="1"/>
</dbReference>
<dbReference type="EMBL" id="JAGTXO010000026">
    <property type="protein sequence ID" value="KAG8461295.1"/>
    <property type="molecule type" value="Genomic_DNA"/>
</dbReference>
<dbReference type="SMART" id="SM01038">
    <property type="entry name" value="Bgal_small_N"/>
    <property type="match status" value="1"/>
</dbReference>
<evidence type="ECO:0000256" key="1">
    <source>
        <dbReference type="ARBA" id="ARBA00001412"/>
    </source>
</evidence>
<dbReference type="SUPFAM" id="SSF49303">
    <property type="entry name" value="beta-Galactosidase/glucuronidase domain"/>
    <property type="match status" value="2"/>
</dbReference>
<sequence>MLPDVRRQLTAESELEVADWEDPTLLARNRLGSHAPLRCYERVVQALEVAPGDAARPTANVLPLTPAKWQFLYVPNVELAPTPSARHGGFDTAAEGGGLRWGTIDVPLSWEMAGFGKPVYTNFMYPFDPHLSTPADEWDTCPRVPAAHNSVGCYQVAFALPAAWEGKRVLLHLGGVESACHVWLDGVPIGYSTDSRLPAEFELTRALLAGKLGGSQADGRAASAWERSRTLSVRVYRFCAGSYLEDQDHWWLSGIHRHCFVYCKPASCAILDYSVSTHIAARDDDDGGALAAPAATGAARVRVDVSLHGPSTPDGVSVRYALHGPFLLGKLQPRAGAPPVAAGEAAMLPARGGGGGVYEPTDWRAHSMLATECAHAHVECEVPQPALWNAEAPHLYRLVLALHAPAQPGRRGAAQPGGAGGALLDVEACWVGLREMRVRGPRLLLNGAPLTVRGVNRHEHDAARGKAVPRSSMLADVRLMKQLNFNAVRTAHYPNAPEWYELCDAYGLYVLDEANIETHGFFVKSDEGFLAKRRAWAGAFVARGARMVLRDRNHACVVIWSLGNEAGRGPTLQLLYDCLKALDPTRPVQYESCGALRYTDIICPMYPSVAKLRSMGSAEGQCVAYSANGRRYPSPAERPSRIGARPVVMCEYQHAMGNSNGNFDHFWKVVHSTPGVHGGFIWDWCDQGLEMRPPGLPAGELGGAAGSNGGGRARAGSSAWGYGGDFGEAFHDSQFNINGLVWPDRTPHPACFEVKYAQQPVHLALADWRWTVDGGHVDGGSAAGARVSAGATALAQSVRASLPGGGGGGGGAREPALLGGGVLLVENRFDFAPLSALRCSVRLLVRGACAHESAPARLEAHARAREPLRVACAVPLRKLPLELLDALGPHAPPTAFHLDVRFALADDAPWAAAGHEVAAWQVALPLPPLPIGPAAAAAAGAPGAAGAAEAGTPPKTLRTPTVSPLTISTGALAHDVRVRNAGGVEFGFDVRTGALTSVRDARGVERLQQGTGGIAFNFWRAPTDNDQGGVEFMRRWSWVLPTGIGLGVNLLPRLPYWLVAAVDWAGGRCGLPSIGTNVSFRTIWRAEGWDRLEQRCAHGARIEHVPDGCVVVRVSSVLVDRASGAERVHCELSTHVSPTGHAWLSARADVRTPLPSVPRVGLRVAVRRPYGAQCSWLGRGPHENYDDRCAGAHIGVHSMSADAMHSPYIVPSENGLRVGVEWLAMRDDSGDGVLFTAVPQMKVSVSAFTPEQLHAATHDHELVPDDFWTVCLDHRHMGVGGDDSWSRTVYEQYRVPAGRYEWAMGVRPLARGEDADVAAQNAILDAPALVRRMATGIATAEPTATAS</sequence>
<dbReference type="InterPro" id="IPR006101">
    <property type="entry name" value="Glyco_hydro_2"/>
</dbReference>
<dbReference type="PANTHER" id="PTHR46323:SF2">
    <property type="entry name" value="BETA-GALACTOSIDASE"/>
    <property type="match status" value="1"/>
</dbReference>
<dbReference type="SUPFAM" id="SSF51445">
    <property type="entry name" value="(Trans)glycosidases"/>
    <property type="match status" value="1"/>
</dbReference>
<evidence type="ECO:0000256" key="6">
    <source>
        <dbReference type="ARBA" id="ARBA00032230"/>
    </source>
</evidence>
<dbReference type="InterPro" id="IPR013783">
    <property type="entry name" value="Ig-like_fold"/>
</dbReference>
<evidence type="ECO:0000256" key="4">
    <source>
        <dbReference type="ARBA" id="ARBA00022801"/>
    </source>
</evidence>
<evidence type="ECO:0000256" key="5">
    <source>
        <dbReference type="ARBA" id="ARBA00023295"/>
    </source>
</evidence>
<dbReference type="Gene3D" id="2.60.120.260">
    <property type="entry name" value="Galactose-binding domain-like"/>
    <property type="match status" value="1"/>
</dbReference>
<dbReference type="GO" id="GO:0009341">
    <property type="term" value="C:beta-galactosidase complex"/>
    <property type="evidence" value="ECO:0007669"/>
    <property type="project" value="InterPro"/>
</dbReference>
<evidence type="ECO:0000259" key="7">
    <source>
        <dbReference type="SMART" id="SM01038"/>
    </source>
</evidence>
<dbReference type="GO" id="GO:0005990">
    <property type="term" value="P:lactose catabolic process"/>
    <property type="evidence" value="ECO:0007669"/>
    <property type="project" value="TreeGrafter"/>
</dbReference>
<dbReference type="Pfam" id="PF16353">
    <property type="entry name" value="LacZ_4"/>
    <property type="match status" value="1"/>
</dbReference>
<organism evidence="8 9">
    <name type="scientific">Diacronema lutheri</name>
    <name type="common">Unicellular marine alga</name>
    <name type="synonym">Monochrysis lutheri</name>
    <dbReference type="NCBI Taxonomy" id="2081491"/>
    <lineage>
        <taxon>Eukaryota</taxon>
        <taxon>Haptista</taxon>
        <taxon>Haptophyta</taxon>
        <taxon>Pavlovophyceae</taxon>
        <taxon>Pavlovales</taxon>
        <taxon>Pavlovaceae</taxon>
        <taxon>Diacronema</taxon>
    </lineage>
</organism>
<dbReference type="PROSITE" id="PS00719">
    <property type="entry name" value="GLYCOSYL_HYDROL_F2_1"/>
    <property type="match status" value="1"/>
</dbReference>
<dbReference type="Gene3D" id="3.20.20.80">
    <property type="entry name" value="Glycosidases"/>
    <property type="match status" value="1"/>
</dbReference>